<dbReference type="AlphaFoldDB" id="V2Z692"/>
<sequence>MKLHLDKEAFRVLIDTIHTQTGYRSDVLEKDYYVSLILKELAEKQSNGLPAYFKGGTALYKALKTTNRFSEDIDLSVDTRNCSRTQNDRRLEYDVGPFSIMTISMERVFIDKLFAAEAYVRKASEPHRAFEAAKHIYDLVVIYKHKTAFRYRTDEKIAGHSYCRGTQSS</sequence>
<dbReference type="EMBL" id="ACIL03000016">
    <property type="protein sequence ID" value="ESL02450.1"/>
    <property type="molecule type" value="Genomic_DNA"/>
</dbReference>
<dbReference type="InterPro" id="IPR014942">
    <property type="entry name" value="AbiEii"/>
</dbReference>
<dbReference type="OrthoDB" id="9780929at2"/>
<evidence type="ECO:0000313" key="2">
    <source>
        <dbReference type="Proteomes" id="UP000018227"/>
    </source>
</evidence>
<proteinExistence type="predicted"/>
<keyword evidence="2" id="KW-1185">Reference proteome</keyword>
<dbReference type="RefSeq" id="WP_023355432.1">
    <property type="nucleotide sequence ID" value="NZ_KI535369.1"/>
</dbReference>
<protein>
    <recommendedName>
        <fullName evidence="3">Nucleotidyl transferase, PF08843 family</fullName>
    </recommendedName>
</protein>
<gene>
    <name evidence="1" type="ORF">GCWU0000282_002586</name>
</gene>
<dbReference type="STRING" id="592026.GCWU0000282_002586"/>
<organism evidence="1 2">
    <name type="scientific">Catonella morbi ATCC 51271</name>
    <dbReference type="NCBI Taxonomy" id="592026"/>
    <lineage>
        <taxon>Bacteria</taxon>
        <taxon>Bacillati</taxon>
        <taxon>Bacillota</taxon>
        <taxon>Clostridia</taxon>
        <taxon>Lachnospirales</taxon>
        <taxon>Lachnospiraceae</taxon>
        <taxon>Catonella</taxon>
    </lineage>
</organism>
<evidence type="ECO:0008006" key="3">
    <source>
        <dbReference type="Google" id="ProtNLM"/>
    </source>
</evidence>
<accession>V2Z692</accession>
<reference evidence="1 2" key="1">
    <citation type="submission" date="2013-06" db="EMBL/GenBank/DDBJ databases">
        <authorList>
            <person name="Weinstock G."/>
            <person name="Sodergren E."/>
            <person name="Clifton S."/>
            <person name="Fulton L."/>
            <person name="Fulton B."/>
            <person name="Courtney L."/>
            <person name="Fronick C."/>
            <person name="Harrison M."/>
            <person name="Strong C."/>
            <person name="Farmer C."/>
            <person name="Delahaunty K."/>
            <person name="Markovic C."/>
            <person name="Hall O."/>
            <person name="Minx P."/>
            <person name="Tomlinson C."/>
            <person name="Mitreva M."/>
            <person name="Nelson J."/>
            <person name="Hou S."/>
            <person name="Wollam A."/>
            <person name="Pepin K.H."/>
            <person name="Johnson M."/>
            <person name="Bhonagiri V."/>
            <person name="Nash W.E."/>
            <person name="Warren W."/>
            <person name="Chinwalla A."/>
            <person name="Mardis E.R."/>
            <person name="Wilson R.K."/>
        </authorList>
    </citation>
    <scope>NUCLEOTIDE SEQUENCE [LARGE SCALE GENOMIC DNA]</scope>
    <source>
        <strain evidence="1 2">ATCC 51271</strain>
    </source>
</reference>
<dbReference type="eggNOG" id="COG2253">
    <property type="taxonomic scope" value="Bacteria"/>
</dbReference>
<dbReference type="Pfam" id="PF08843">
    <property type="entry name" value="AbiEii"/>
    <property type="match status" value="1"/>
</dbReference>
<evidence type="ECO:0000313" key="1">
    <source>
        <dbReference type="EMBL" id="ESL02450.1"/>
    </source>
</evidence>
<comment type="caution">
    <text evidence="1">The sequence shown here is derived from an EMBL/GenBank/DDBJ whole genome shotgun (WGS) entry which is preliminary data.</text>
</comment>
<dbReference type="Proteomes" id="UP000018227">
    <property type="component" value="Unassembled WGS sequence"/>
</dbReference>
<dbReference type="HOGENOM" id="CLU_1575660_0_0_9"/>
<dbReference type="Gene3D" id="3.10.450.620">
    <property type="entry name" value="JHP933, nucleotidyltransferase-like core domain"/>
    <property type="match status" value="1"/>
</dbReference>
<name>V2Z692_9FIRM</name>